<evidence type="ECO:0000256" key="5">
    <source>
        <dbReference type="ARBA" id="ARBA00023212"/>
    </source>
</evidence>
<comment type="subcellular location">
    <subcellularLocation>
        <location evidence="1">Cytoplasm</location>
        <location evidence="1">Cytoskeleton</location>
    </subcellularLocation>
</comment>
<accession>A0ABQ0LJA7</accession>
<dbReference type="PRINTS" id="PR00499">
    <property type="entry name" value="P67PHOX"/>
</dbReference>
<dbReference type="InterPro" id="IPR027267">
    <property type="entry name" value="AH/BAR_dom_sf"/>
</dbReference>
<keyword evidence="3" id="KW-0963">Cytoplasm</keyword>
<dbReference type="EMBL" id="DF846995">
    <property type="protein sequence ID" value="GAT51208.1"/>
    <property type="molecule type" value="Genomic_DNA"/>
</dbReference>
<keyword evidence="7" id="KW-0175">Coiled coil</keyword>
<dbReference type="InterPro" id="IPR001060">
    <property type="entry name" value="FCH_dom"/>
</dbReference>
<dbReference type="InterPro" id="IPR036028">
    <property type="entry name" value="SH3-like_dom_sf"/>
</dbReference>
<evidence type="ECO:0000256" key="8">
    <source>
        <dbReference type="SAM" id="MobiDB-lite"/>
    </source>
</evidence>
<organism evidence="11 12">
    <name type="scientific">Mycena chlorophos</name>
    <name type="common">Agaric fungus</name>
    <name type="synonym">Agaricus chlorophos</name>
    <dbReference type="NCBI Taxonomy" id="658473"/>
    <lineage>
        <taxon>Eukaryota</taxon>
        <taxon>Fungi</taxon>
        <taxon>Dikarya</taxon>
        <taxon>Basidiomycota</taxon>
        <taxon>Agaricomycotina</taxon>
        <taxon>Agaricomycetes</taxon>
        <taxon>Agaricomycetidae</taxon>
        <taxon>Agaricales</taxon>
        <taxon>Marasmiineae</taxon>
        <taxon>Mycenaceae</taxon>
        <taxon>Mycena</taxon>
    </lineage>
</organism>
<evidence type="ECO:0000259" key="9">
    <source>
        <dbReference type="PROSITE" id="PS50002"/>
    </source>
</evidence>
<dbReference type="PROSITE" id="PS50002">
    <property type="entry name" value="SH3"/>
    <property type="match status" value="1"/>
</dbReference>
<dbReference type="Gene3D" id="2.30.30.40">
    <property type="entry name" value="SH3 Domains"/>
    <property type="match status" value="1"/>
</dbReference>
<dbReference type="SMART" id="SM00326">
    <property type="entry name" value="SH3"/>
    <property type="match status" value="1"/>
</dbReference>
<keyword evidence="4" id="KW-0597">Phosphoprotein</keyword>
<dbReference type="SMART" id="SM00055">
    <property type="entry name" value="FCH"/>
    <property type="match status" value="1"/>
</dbReference>
<dbReference type="Pfam" id="PF00018">
    <property type="entry name" value="SH3_1"/>
    <property type="match status" value="1"/>
</dbReference>
<dbReference type="SUPFAM" id="SSF50044">
    <property type="entry name" value="SH3-domain"/>
    <property type="match status" value="1"/>
</dbReference>
<evidence type="ECO:0000256" key="6">
    <source>
        <dbReference type="PROSITE-ProRule" id="PRU00192"/>
    </source>
</evidence>
<dbReference type="PRINTS" id="PR00452">
    <property type="entry name" value="SH3DOMAIN"/>
</dbReference>
<dbReference type="PROSITE" id="PS51741">
    <property type="entry name" value="F_BAR"/>
    <property type="match status" value="1"/>
</dbReference>
<evidence type="ECO:0000259" key="10">
    <source>
        <dbReference type="PROSITE" id="PS51741"/>
    </source>
</evidence>
<dbReference type="PANTHER" id="PTHR23065:SF7">
    <property type="entry name" value="NOSTRIN, ISOFORM H"/>
    <property type="match status" value="1"/>
</dbReference>
<name>A0ABQ0LJA7_MYCCL</name>
<evidence type="ECO:0000256" key="4">
    <source>
        <dbReference type="ARBA" id="ARBA00022553"/>
    </source>
</evidence>
<dbReference type="InterPro" id="IPR031160">
    <property type="entry name" value="F_BAR_dom"/>
</dbReference>
<keyword evidence="5" id="KW-0206">Cytoskeleton</keyword>
<reference evidence="11" key="1">
    <citation type="submission" date="2014-09" db="EMBL/GenBank/DDBJ databases">
        <title>Genome sequence of the luminous mushroom Mycena chlorophos for searching fungal bioluminescence genes.</title>
        <authorList>
            <person name="Tanaka Y."/>
            <person name="Kasuga D."/>
            <person name="Oba Y."/>
            <person name="Hase S."/>
            <person name="Sato K."/>
            <person name="Oba Y."/>
            <person name="Sakakibara Y."/>
        </authorList>
    </citation>
    <scope>NUCLEOTIDE SEQUENCE</scope>
</reference>
<evidence type="ECO:0000256" key="1">
    <source>
        <dbReference type="ARBA" id="ARBA00004245"/>
    </source>
</evidence>
<feature type="domain" description="F-BAR" evidence="10">
    <location>
        <begin position="43"/>
        <end position="321"/>
    </location>
</feature>
<keyword evidence="12" id="KW-1185">Reference proteome</keyword>
<evidence type="ECO:0000313" key="12">
    <source>
        <dbReference type="Proteomes" id="UP000815677"/>
    </source>
</evidence>
<evidence type="ECO:0000256" key="2">
    <source>
        <dbReference type="ARBA" id="ARBA00022443"/>
    </source>
</evidence>
<evidence type="ECO:0000313" key="11">
    <source>
        <dbReference type="EMBL" id="GAT51208.1"/>
    </source>
</evidence>
<dbReference type="SUPFAM" id="SSF103657">
    <property type="entry name" value="BAR/IMD domain-like"/>
    <property type="match status" value="2"/>
</dbReference>
<feature type="compositionally biased region" description="Pro residues" evidence="8">
    <location>
        <begin position="411"/>
        <end position="435"/>
    </location>
</feature>
<gene>
    <name evidence="11" type="ORF">MCHLO_08369</name>
</gene>
<dbReference type="Pfam" id="PF00611">
    <property type="entry name" value="FCH"/>
    <property type="match status" value="1"/>
</dbReference>
<proteinExistence type="predicted"/>
<feature type="domain" description="SH3" evidence="9">
    <location>
        <begin position="444"/>
        <end position="507"/>
    </location>
</feature>
<dbReference type="InterPro" id="IPR001452">
    <property type="entry name" value="SH3_domain"/>
</dbReference>
<dbReference type="Gene3D" id="1.20.1270.60">
    <property type="entry name" value="Arfaptin homology (AH) domain/BAR domain"/>
    <property type="match status" value="2"/>
</dbReference>
<dbReference type="Proteomes" id="UP000815677">
    <property type="component" value="Unassembled WGS sequence"/>
</dbReference>
<protein>
    <submittedName>
        <fullName evidence="11">SH3-domain-containing protein</fullName>
    </submittedName>
</protein>
<evidence type="ECO:0000256" key="7">
    <source>
        <dbReference type="PROSITE-ProRule" id="PRU01077"/>
    </source>
</evidence>
<keyword evidence="2 6" id="KW-0728">SH3 domain</keyword>
<feature type="region of interest" description="Disordered" evidence="8">
    <location>
        <begin position="354"/>
        <end position="440"/>
    </location>
</feature>
<dbReference type="PANTHER" id="PTHR23065">
    <property type="entry name" value="PROLINE-SERINE-THREONINE PHOSPHATASE INTERACTING PROTEIN 1"/>
    <property type="match status" value="1"/>
</dbReference>
<dbReference type="CDD" id="cd00174">
    <property type="entry name" value="SH3"/>
    <property type="match status" value="1"/>
</dbReference>
<evidence type="ECO:0000256" key="3">
    <source>
        <dbReference type="ARBA" id="ARBA00022490"/>
    </source>
</evidence>
<sequence length="507" mass="56454">MATTASGPAAPAAVPTTSSPYNLMRYAIAKSPDVDPFHGSSSRDFCNSFWGEGDEGVNVLFVRLRGAARTTDDLRKFWQERAAIEEDYAKRAAIEEDYASRLCELAKVQLGKDEIGDLRNAFDTLLLETARQGTAHLQLASQIRTDVEVPTTDLLKKQIAHRKRFHSPLEKRFVDKQAGQRVLAEARNKHIEDRRRLATYTQQLQSAPTPTTPHFPGKPFDHLTPRPSGPGLKRAELAVQVAEKALSELTRAMLEGDGGPQWERDWKEFCDLSQDLEEDRIEVTKDVIWGYANAVSTLCVGDDQACERVRTALDQLEPELEVLSFVQDFGTGNLIPGLDAPGLYKPREAQYSRISTRPAPQYYGSSESSPSKKETFARPKTTQKENVPVIKTPIPTREIPPSQPQRLSGPLPRPPPASTSAPAPAPIAPIPPVPDPPEDKRSEQILFYVEALYAYQGTAPEEFDFQPGDVIAVTATPEDGWWSGELLDERRRRPGQNIFPSNYVKLF</sequence>